<dbReference type="OrthoDB" id="9807950at2"/>
<evidence type="ECO:0000256" key="2">
    <source>
        <dbReference type="ARBA" id="ARBA00010690"/>
    </source>
</evidence>
<dbReference type="EMBL" id="MIPT01000001">
    <property type="protein sequence ID" value="OHT21463.1"/>
    <property type="molecule type" value="Genomic_DNA"/>
</dbReference>
<evidence type="ECO:0000256" key="3">
    <source>
        <dbReference type="ARBA" id="ARBA00021622"/>
    </source>
</evidence>
<dbReference type="PANTHER" id="PTHR30531:SF12">
    <property type="entry name" value="FLAGELLAR BIOSYNTHETIC PROTEIN FLHB"/>
    <property type="match status" value="1"/>
</dbReference>
<evidence type="ECO:0000313" key="15">
    <source>
        <dbReference type="EMBL" id="OHT21463.1"/>
    </source>
</evidence>
<dbReference type="Proteomes" id="UP000179467">
    <property type="component" value="Unassembled WGS sequence"/>
</dbReference>
<protein>
    <recommendedName>
        <fullName evidence="3 13">Flagellar biosynthetic protein FlhB</fullName>
    </recommendedName>
</protein>
<keyword evidence="15" id="KW-0282">Flagellum</keyword>
<proteinExistence type="inferred from homology"/>
<dbReference type="PRINTS" id="PR00950">
    <property type="entry name" value="TYPE3IMSPROT"/>
</dbReference>
<comment type="caution">
    <text evidence="15">The sequence shown here is derived from an EMBL/GenBank/DDBJ whole genome shotgun (WGS) entry which is preliminary data.</text>
</comment>
<keyword evidence="10 13" id="KW-0472">Membrane</keyword>
<dbReference type="InterPro" id="IPR029025">
    <property type="entry name" value="T3SS_substrate_exporter_C"/>
</dbReference>
<comment type="similarity">
    <text evidence="2 13">Belongs to the type III secretion exporter family.</text>
</comment>
<dbReference type="GO" id="GO:0005886">
    <property type="term" value="C:plasma membrane"/>
    <property type="evidence" value="ECO:0007669"/>
    <property type="project" value="UniProtKB-SubCell"/>
</dbReference>
<feature type="region of interest" description="Disordered" evidence="14">
    <location>
        <begin position="1"/>
        <end position="27"/>
    </location>
</feature>
<gene>
    <name evidence="15" type="primary">flhB_2</name>
    <name evidence="13" type="synonym">flhB</name>
    <name evidence="15" type="ORF">BHE75_03471</name>
</gene>
<sequence>MAETDQDQKTEEPTQKRLEDARKKGEVANAPEMRHATMFVGALVVAGGLGAWCFARLSTMMVRLWGSAEDFRMEPRGAQNLVGGVMAETALSLAPIAAVLFGCAILTLFLQGRPTISWSRVRLKWSKLSPMTGLKRMFGTRALVEFGKTLAKFTVIVLVAVLVAWPRAVAFDQLIGQSPYDVGKTLAEMIYRVLKVVAMMVVGLALFDFVYQRRAYLKRMRMSLQEIKDEIKQSDGDPKIKARIRQIQMQRARRRMMQAVPTASVIVTNPTHYAVALKYEHGEMAAPIVVAKGVDAVALKIREIATGAKVPIVESPPLARALYAAVEIDHPIPVEHYAAVAEIIGYVMRLARRVA</sequence>
<keyword evidence="5 13" id="KW-1003">Cell membrane</keyword>
<evidence type="ECO:0000256" key="6">
    <source>
        <dbReference type="ARBA" id="ARBA00022692"/>
    </source>
</evidence>
<keyword evidence="15" id="KW-0966">Cell projection</keyword>
<dbReference type="Gene3D" id="6.10.250.2080">
    <property type="match status" value="1"/>
</dbReference>
<feature type="compositionally biased region" description="Basic and acidic residues" evidence="14">
    <location>
        <begin position="1"/>
        <end position="26"/>
    </location>
</feature>
<evidence type="ECO:0000256" key="4">
    <source>
        <dbReference type="ARBA" id="ARBA00022448"/>
    </source>
</evidence>
<feature type="transmembrane region" description="Helical" evidence="13">
    <location>
        <begin position="90"/>
        <end position="110"/>
    </location>
</feature>
<evidence type="ECO:0000256" key="11">
    <source>
        <dbReference type="ARBA" id="ARBA00023225"/>
    </source>
</evidence>
<keyword evidence="7 13" id="KW-1005">Bacterial flagellum biogenesis</keyword>
<organism evidence="15 16">
    <name type="scientific">Edaphosphingomonas haloaromaticamans</name>
    <dbReference type="NCBI Taxonomy" id="653954"/>
    <lineage>
        <taxon>Bacteria</taxon>
        <taxon>Pseudomonadati</taxon>
        <taxon>Pseudomonadota</taxon>
        <taxon>Alphaproteobacteria</taxon>
        <taxon>Sphingomonadales</taxon>
        <taxon>Rhizorhabdaceae</taxon>
        <taxon>Edaphosphingomonas</taxon>
    </lineage>
</organism>
<keyword evidence="6 13" id="KW-0812">Transmembrane</keyword>
<name>A0A1S1HJR3_9SPHN</name>
<comment type="subcellular location">
    <subcellularLocation>
        <location evidence="1">Cell membrane</location>
        <topology evidence="1">Multi-pass membrane protein</topology>
    </subcellularLocation>
</comment>
<dbReference type="InterPro" id="IPR006136">
    <property type="entry name" value="FlhB"/>
</dbReference>
<dbReference type="GO" id="GO:0044780">
    <property type="term" value="P:bacterial-type flagellum assembly"/>
    <property type="evidence" value="ECO:0007669"/>
    <property type="project" value="InterPro"/>
</dbReference>
<dbReference type="SUPFAM" id="SSF160544">
    <property type="entry name" value="EscU C-terminal domain-like"/>
    <property type="match status" value="1"/>
</dbReference>
<evidence type="ECO:0000313" key="16">
    <source>
        <dbReference type="Proteomes" id="UP000179467"/>
    </source>
</evidence>
<comment type="function">
    <text evidence="12 13">Required for formation of the rod structure in the basal body of the flagellar apparatus. Together with FliI and FliH, may constitute the export apparatus of flagellin.</text>
</comment>
<feature type="transmembrane region" description="Helical" evidence="13">
    <location>
        <begin position="38"/>
        <end position="57"/>
    </location>
</feature>
<feature type="transmembrane region" description="Helical" evidence="13">
    <location>
        <begin position="189"/>
        <end position="211"/>
    </location>
</feature>
<evidence type="ECO:0000256" key="14">
    <source>
        <dbReference type="SAM" id="MobiDB-lite"/>
    </source>
</evidence>
<dbReference type="Pfam" id="PF01312">
    <property type="entry name" value="Bac_export_2"/>
    <property type="match status" value="1"/>
</dbReference>
<keyword evidence="4 13" id="KW-0813">Transport</keyword>
<dbReference type="FunFam" id="3.40.1690.10:FF:000001">
    <property type="entry name" value="Flagellar biosynthetic protein FlhB"/>
    <property type="match status" value="1"/>
</dbReference>
<keyword evidence="15" id="KW-0969">Cilium</keyword>
<dbReference type="AlphaFoldDB" id="A0A1S1HJR3"/>
<keyword evidence="8 13" id="KW-0653">Protein transport</keyword>
<dbReference type="NCBIfam" id="TIGR00328">
    <property type="entry name" value="flhB"/>
    <property type="match status" value="1"/>
</dbReference>
<evidence type="ECO:0000256" key="5">
    <source>
        <dbReference type="ARBA" id="ARBA00022475"/>
    </source>
</evidence>
<evidence type="ECO:0000256" key="1">
    <source>
        <dbReference type="ARBA" id="ARBA00004651"/>
    </source>
</evidence>
<dbReference type="PANTHER" id="PTHR30531">
    <property type="entry name" value="FLAGELLAR BIOSYNTHETIC PROTEIN FLHB"/>
    <property type="match status" value="1"/>
</dbReference>
<keyword evidence="9 13" id="KW-1133">Transmembrane helix</keyword>
<dbReference type="GO" id="GO:0009306">
    <property type="term" value="P:protein secretion"/>
    <property type="evidence" value="ECO:0007669"/>
    <property type="project" value="InterPro"/>
</dbReference>
<evidence type="ECO:0000256" key="10">
    <source>
        <dbReference type="ARBA" id="ARBA00023136"/>
    </source>
</evidence>
<evidence type="ECO:0000256" key="12">
    <source>
        <dbReference type="ARBA" id="ARBA00025078"/>
    </source>
</evidence>
<evidence type="ECO:0000256" key="7">
    <source>
        <dbReference type="ARBA" id="ARBA00022795"/>
    </source>
</evidence>
<dbReference type="InterPro" id="IPR006135">
    <property type="entry name" value="T3SS_substrate_exporter"/>
</dbReference>
<evidence type="ECO:0000256" key="13">
    <source>
        <dbReference type="RuleBase" id="RU364091"/>
    </source>
</evidence>
<reference evidence="15 16" key="1">
    <citation type="submission" date="2016-09" db="EMBL/GenBank/DDBJ databases">
        <title>Metabolic pathway, cell adaptation mechanisms and a novel monoxygenase revealed through proteogenomic-transcription analysis of a Sphingomonas haloaromaticamans strain degrading the fungicide ortho-phenylphenol.</title>
        <authorList>
            <person name="Perruchon C."/>
            <person name="Papadopoulou E.S."/>
            <person name="Rousidou C."/>
            <person name="Vasileiadis S."/>
            <person name="Tanou G."/>
            <person name="Amoutzias G."/>
            <person name="Molassiotis A."/>
            <person name="Karpouzas D.G."/>
        </authorList>
    </citation>
    <scope>NUCLEOTIDE SEQUENCE [LARGE SCALE GENOMIC DNA]</scope>
    <source>
        <strain evidence="15 16">P3</strain>
    </source>
</reference>
<keyword evidence="16" id="KW-1185">Reference proteome</keyword>
<feature type="transmembrane region" description="Helical" evidence="13">
    <location>
        <begin position="150"/>
        <end position="169"/>
    </location>
</feature>
<evidence type="ECO:0000256" key="9">
    <source>
        <dbReference type="ARBA" id="ARBA00022989"/>
    </source>
</evidence>
<accession>A0A1S1HJR3</accession>
<evidence type="ECO:0000256" key="8">
    <source>
        <dbReference type="ARBA" id="ARBA00022927"/>
    </source>
</evidence>
<dbReference type="RefSeq" id="WP_015458054.1">
    <property type="nucleotide sequence ID" value="NZ_MIPT01000001.1"/>
</dbReference>
<keyword evidence="11 13" id="KW-1006">Bacterial flagellum protein export</keyword>
<dbReference type="Gene3D" id="3.40.1690.10">
    <property type="entry name" value="secretion proteins EscU"/>
    <property type="match status" value="1"/>
</dbReference>